<evidence type="ECO:0000313" key="6">
    <source>
        <dbReference type="Proteomes" id="UP000075883"/>
    </source>
</evidence>
<evidence type="ECO:0000313" key="5">
    <source>
        <dbReference type="EnsemblMetazoa" id="ACUA009685-PA"/>
    </source>
</evidence>
<keyword evidence="3 4" id="KW-0040">ANK repeat</keyword>
<dbReference type="Gene3D" id="3.30.1330.40">
    <property type="entry name" value="RutC-like"/>
    <property type="match status" value="1"/>
</dbReference>
<dbReference type="NCBIfam" id="TIGR00004">
    <property type="entry name" value="Rid family detoxifying hydrolase"/>
    <property type="match status" value="1"/>
</dbReference>
<dbReference type="SUPFAM" id="SSF48403">
    <property type="entry name" value="Ankyrin repeat"/>
    <property type="match status" value="2"/>
</dbReference>
<evidence type="ECO:0000256" key="2">
    <source>
        <dbReference type="ARBA" id="ARBA00022737"/>
    </source>
</evidence>
<dbReference type="Pfam" id="PF01042">
    <property type="entry name" value="Ribonuc_L-PSP"/>
    <property type="match status" value="1"/>
</dbReference>
<keyword evidence="2" id="KW-0677">Repeat</keyword>
<feature type="repeat" description="ANK" evidence="4">
    <location>
        <begin position="45"/>
        <end position="68"/>
    </location>
</feature>
<dbReference type="AlphaFoldDB" id="A0A182M541"/>
<dbReference type="InterPro" id="IPR036770">
    <property type="entry name" value="Ankyrin_rpt-contain_sf"/>
</dbReference>
<dbReference type="PANTHER" id="PTHR24198">
    <property type="entry name" value="ANKYRIN REPEAT AND PROTEIN KINASE DOMAIN-CONTAINING PROTEIN"/>
    <property type="match status" value="1"/>
</dbReference>
<dbReference type="PANTHER" id="PTHR24198:SF165">
    <property type="entry name" value="ANKYRIN REPEAT-CONTAINING PROTEIN-RELATED"/>
    <property type="match status" value="1"/>
</dbReference>
<evidence type="ECO:0000256" key="4">
    <source>
        <dbReference type="PROSITE-ProRule" id="PRU00023"/>
    </source>
</evidence>
<dbReference type="VEuPathDB" id="VectorBase:ACUA009685"/>
<reference evidence="5" key="2">
    <citation type="submission" date="2020-05" db="UniProtKB">
        <authorList>
            <consortium name="EnsemblMetazoa"/>
        </authorList>
    </citation>
    <scope>IDENTIFICATION</scope>
    <source>
        <strain evidence="5">A-37</strain>
    </source>
</reference>
<dbReference type="InterPro" id="IPR035959">
    <property type="entry name" value="RutC-like_sf"/>
</dbReference>
<dbReference type="InterPro" id="IPR006175">
    <property type="entry name" value="YjgF/YER057c/UK114"/>
</dbReference>
<feature type="repeat" description="ANK" evidence="4">
    <location>
        <begin position="478"/>
        <end position="511"/>
    </location>
</feature>
<dbReference type="Gene3D" id="1.25.40.20">
    <property type="entry name" value="Ankyrin repeat-containing domain"/>
    <property type="match status" value="4"/>
</dbReference>
<dbReference type="PROSITE" id="PS50088">
    <property type="entry name" value="ANK_REPEAT"/>
    <property type="match status" value="2"/>
</dbReference>
<dbReference type="STRING" id="139723.A0A182M541"/>
<dbReference type="CDD" id="cd00448">
    <property type="entry name" value="YjgF_YER057c_UK114_family"/>
    <property type="match status" value="1"/>
</dbReference>
<dbReference type="EMBL" id="AXCM01007503">
    <property type="status" value="NOT_ANNOTATED_CDS"/>
    <property type="molecule type" value="Genomic_DNA"/>
</dbReference>
<dbReference type="FunFam" id="3.30.1330.40:FF:000001">
    <property type="entry name" value="L-PSP family endoribonuclease"/>
    <property type="match status" value="1"/>
</dbReference>
<protein>
    <submittedName>
        <fullName evidence="5">Uncharacterized protein</fullName>
    </submittedName>
</protein>
<name>A0A182M541_9DIPT</name>
<dbReference type="EnsemblMetazoa" id="ACUA009685-RA">
    <property type="protein sequence ID" value="ACUA009685-PA"/>
    <property type="gene ID" value="ACUA009685"/>
</dbReference>
<dbReference type="Proteomes" id="UP000075883">
    <property type="component" value="Unassembled WGS sequence"/>
</dbReference>
<proteinExistence type="inferred from homology"/>
<dbReference type="Pfam" id="PF12796">
    <property type="entry name" value="Ank_2"/>
    <property type="match status" value="2"/>
</dbReference>
<comment type="similarity">
    <text evidence="1">Belongs to the RutC family.</text>
</comment>
<dbReference type="InterPro" id="IPR002110">
    <property type="entry name" value="Ankyrin_rpt"/>
</dbReference>
<evidence type="ECO:0000256" key="1">
    <source>
        <dbReference type="ARBA" id="ARBA00010552"/>
    </source>
</evidence>
<accession>A0A182M541</accession>
<reference evidence="6" key="1">
    <citation type="submission" date="2013-09" db="EMBL/GenBank/DDBJ databases">
        <title>The Genome Sequence of Anopheles culicifacies species A.</title>
        <authorList>
            <consortium name="The Broad Institute Genomics Platform"/>
            <person name="Neafsey D.E."/>
            <person name="Besansky N."/>
            <person name="Howell P."/>
            <person name="Walton C."/>
            <person name="Young S.K."/>
            <person name="Zeng Q."/>
            <person name="Gargeya S."/>
            <person name="Fitzgerald M."/>
            <person name="Haas B."/>
            <person name="Abouelleil A."/>
            <person name="Allen A.W."/>
            <person name="Alvarado L."/>
            <person name="Arachchi H.M."/>
            <person name="Berlin A.M."/>
            <person name="Chapman S.B."/>
            <person name="Gainer-Dewar J."/>
            <person name="Goldberg J."/>
            <person name="Griggs A."/>
            <person name="Gujja S."/>
            <person name="Hansen M."/>
            <person name="Howarth C."/>
            <person name="Imamovic A."/>
            <person name="Ireland A."/>
            <person name="Larimer J."/>
            <person name="McCowan C."/>
            <person name="Murphy C."/>
            <person name="Pearson M."/>
            <person name="Poon T.W."/>
            <person name="Priest M."/>
            <person name="Roberts A."/>
            <person name="Saif S."/>
            <person name="Shea T."/>
            <person name="Sisk P."/>
            <person name="Sykes S."/>
            <person name="Wortman J."/>
            <person name="Nusbaum C."/>
            <person name="Birren B."/>
        </authorList>
    </citation>
    <scope>NUCLEOTIDE SEQUENCE [LARGE SCALE GENOMIC DNA]</scope>
    <source>
        <strain evidence="6">A-37</strain>
    </source>
</reference>
<evidence type="ECO:0000256" key="3">
    <source>
        <dbReference type="ARBA" id="ARBA00023043"/>
    </source>
</evidence>
<dbReference type="SMART" id="SM00248">
    <property type="entry name" value="ANK"/>
    <property type="match status" value="11"/>
</dbReference>
<sequence>MYPAKFRPNCFKCFPLHRAAANGSLDKCEQLILSDGMNPYQPTQDGWTALHVAIANKAENVVDLLLDRYEQDLAIVRQTIKHQFLWKTEQVGWKNRPILIGWTEEECEAVLSAMSSCPAGIPLNLQIFVLLRNPLHGHRFIALDVCNRNKWCDIMWLINRLLPNGVLSLDRCDMRRDVENYLQLACALSTKEITVKLIRHGASLNVASGMQGRTPLMAAGEKMRKDIIDLLTTKYADRFDPCACDRANYTVLHRMMHRQHTGMVEYLLNFLLNYRTRKLHESKSVALSKLFTYDSKEYTSLNIWHSVRSVPMKKLCEKYIRECKMDVLTPLYDTTTLGVLIGCGIAVQYCHEQIEQDLTLLELQDNYGKLNILHHLIRNFYDVLRNLQAHFTKTLNKLELNGKRLDDYLDSNRRTFLHAAVSWSDKSLVEKLLARNMDVMKLDDNGCLPIHLVYRTESLFVMLLDKNKPAQLAYVNEAGHNLLHISCRNGLYGEALEVLVEHGMDVNERTPDGEIPLSLASCCATVTFLLDRGARIDLLNGDLLSRNLNHMNYCAANALIPRIYHLPWFRQCAHMYLTWIIGKQTRDCFSYSNQKFLETYPDVRRLLFDSLYAHSRTEMAELFSRVCHCSILCCVKWFMEYDYDINYDYPFWGRSTPLLGLLGYAECDMKDQLRMIEKLLQKSIDINASNDLGRNALMILANGTRWVKHCGKLSLELASSLVKRGIRVDEQDEQVQQPQPVPGSFSNIIAEYNRAYHSKMSSIVRKVISTKKCPKALAPYNQAIVADRTVYCSGVLGMELDTLKLVPGGAAAQTAKALEHLTNLLSEAGSGIDKVVKTTVLLGDMNDYATVNDEYKKVFSSSFPARTCYGGVKLPLGAAVEIEAIALTGAVL</sequence>
<dbReference type="SUPFAM" id="SSF55298">
    <property type="entry name" value="YjgF-like"/>
    <property type="match status" value="1"/>
</dbReference>
<keyword evidence="6" id="KW-1185">Reference proteome</keyword>
<dbReference type="PROSITE" id="PS50297">
    <property type="entry name" value="ANK_REP_REGION"/>
    <property type="match status" value="1"/>
</dbReference>
<organism evidence="5 6">
    <name type="scientific">Anopheles culicifacies</name>
    <dbReference type="NCBI Taxonomy" id="139723"/>
    <lineage>
        <taxon>Eukaryota</taxon>
        <taxon>Metazoa</taxon>
        <taxon>Ecdysozoa</taxon>
        <taxon>Arthropoda</taxon>
        <taxon>Hexapoda</taxon>
        <taxon>Insecta</taxon>
        <taxon>Pterygota</taxon>
        <taxon>Neoptera</taxon>
        <taxon>Endopterygota</taxon>
        <taxon>Diptera</taxon>
        <taxon>Nematocera</taxon>
        <taxon>Culicoidea</taxon>
        <taxon>Culicidae</taxon>
        <taxon>Anophelinae</taxon>
        <taxon>Anopheles</taxon>
        <taxon>culicifacies species complex</taxon>
    </lineage>
</organism>
<dbReference type="InterPro" id="IPR006056">
    <property type="entry name" value="RidA"/>
</dbReference>